<evidence type="ECO:0000256" key="3">
    <source>
        <dbReference type="ARBA" id="ARBA00022643"/>
    </source>
</evidence>
<name>A0A159Z1M6_9RHOB</name>
<dbReference type="CDD" id="cd02932">
    <property type="entry name" value="OYE_YqiM_FMN"/>
    <property type="match status" value="1"/>
</dbReference>
<dbReference type="PANTHER" id="PTHR43303">
    <property type="entry name" value="NADPH DEHYDROGENASE C23G7.10C-RELATED"/>
    <property type="match status" value="1"/>
</dbReference>
<dbReference type="KEGG" id="daa:AKL17_1623"/>
<dbReference type="OrthoDB" id="9784632at2"/>
<gene>
    <name evidence="7" type="ORF">AKL17_1623</name>
</gene>
<dbReference type="InterPro" id="IPR001155">
    <property type="entry name" value="OxRdtase_FMN_N"/>
</dbReference>
<dbReference type="Pfam" id="PF00724">
    <property type="entry name" value="Oxidored_FMN"/>
    <property type="match status" value="1"/>
</dbReference>
<keyword evidence="3" id="KW-0288">FMN</keyword>
<proteinExistence type="predicted"/>
<protein>
    <submittedName>
        <fullName evidence="7">NADH:flavin oxidoreductase/NADH oxidase</fullName>
    </submittedName>
</protein>
<sequence length="357" mass="38677">MTTTGLFSPLTLRGRCFENRIVVSPMSLYEATEEGLPTSFHDMHYGTLALAGPGLVVLEATYVSPEARSTPGDLGLWNDAQEEALASLLSRCRPLSGALYGLQLAHGGRKASGPVAWRPVTVPDWPLLAASAYTFQGMRMPRAMTKEDIAQVIEDHTAAAARAARAGFDYLELHAGHGYLLHGFLSPISNLRDDGWGGDLEGRMRLVLEVVAAVRRAWPDDRALGVRISATDWVDGGWDLDQSIVLSRRLKEAGCDIVTASSGGSSERQVIPRRPGYQTGLASAIRMEAGIATLAVGMIREPALADYIVSSGQADLVGIGRAMILDPRWPWKAAQRLGAPLSYPPSYERAIREFQPR</sequence>
<evidence type="ECO:0000256" key="4">
    <source>
        <dbReference type="ARBA" id="ARBA00022857"/>
    </source>
</evidence>
<keyword evidence="5" id="KW-0560">Oxidoreductase</keyword>
<dbReference type="PANTHER" id="PTHR43303:SF4">
    <property type="entry name" value="NADPH DEHYDROGENASE C23G7.10C-RELATED"/>
    <property type="match status" value="1"/>
</dbReference>
<dbReference type="SUPFAM" id="SSF51395">
    <property type="entry name" value="FMN-linked oxidoreductases"/>
    <property type="match status" value="1"/>
</dbReference>
<dbReference type="GO" id="GO:0003959">
    <property type="term" value="F:NADPH dehydrogenase activity"/>
    <property type="evidence" value="ECO:0007669"/>
    <property type="project" value="InterPro"/>
</dbReference>
<dbReference type="InterPro" id="IPR044152">
    <property type="entry name" value="YqjM-like"/>
</dbReference>
<dbReference type="Gene3D" id="3.20.20.70">
    <property type="entry name" value="Aldolase class I"/>
    <property type="match status" value="1"/>
</dbReference>
<keyword evidence="2" id="KW-0285">Flavoprotein</keyword>
<dbReference type="Proteomes" id="UP000076128">
    <property type="component" value="Chromosome"/>
</dbReference>
<comment type="cofactor">
    <cofactor evidence="1">
        <name>FMN</name>
        <dbReference type="ChEBI" id="CHEBI:58210"/>
    </cofactor>
</comment>
<evidence type="ECO:0000259" key="6">
    <source>
        <dbReference type="Pfam" id="PF00724"/>
    </source>
</evidence>
<dbReference type="STRING" id="1335048.AKL17_1623"/>
<evidence type="ECO:0000256" key="2">
    <source>
        <dbReference type="ARBA" id="ARBA00022630"/>
    </source>
</evidence>
<evidence type="ECO:0000313" key="7">
    <source>
        <dbReference type="EMBL" id="AMY68875.1"/>
    </source>
</evidence>
<evidence type="ECO:0000256" key="1">
    <source>
        <dbReference type="ARBA" id="ARBA00001917"/>
    </source>
</evidence>
<reference evidence="7 8" key="1">
    <citation type="submission" date="2015-09" db="EMBL/GenBank/DDBJ databases">
        <title>Complete genome sequence of Defluviimonas alba cai42t isolated from an oilfield in Xinjiang.</title>
        <authorList>
            <person name="Geng S."/>
            <person name="Pan X."/>
            <person name="Wu X."/>
        </authorList>
    </citation>
    <scope>NUCLEOTIDE SEQUENCE [LARGE SCALE GENOMIC DNA]</scope>
    <source>
        <strain evidence="8">cai42</strain>
    </source>
</reference>
<evidence type="ECO:0000256" key="5">
    <source>
        <dbReference type="ARBA" id="ARBA00023002"/>
    </source>
</evidence>
<keyword evidence="4" id="KW-0521">NADP</keyword>
<accession>A0A159Z1M6</accession>
<dbReference type="InterPro" id="IPR013785">
    <property type="entry name" value="Aldolase_TIM"/>
</dbReference>
<organism evidence="7 8">
    <name type="scientific">Frigidibacter mobilis</name>
    <dbReference type="NCBI Taxonomy" id="1335048"/>
    <lineage>
        <taxon>Bacteria</taxon>
        <taxon>Pseudomonadati</taxon>
        <taxon>Pseudomonadota</taxon>
        <taxon>Alphaproteobacteria</taxon>
        <taxon>Rhodobacterales</taxon>
        <taxon>Paracoccaceae</taxon>
        <taxon>Frigidibacter</taxon>
    </lineage>
</organism>
<dbReference type="RefSeq" id="WP_066812046.1">
    <property type="nucleotide sequence ID" value="NZ_CP012661.1"/>
</dbReference>
<dbReference type="GO" id="GO:0050661">
    <property type="term" value="F:NADP binding"/>
    <property type="evidence" value="ECO:0007669"/>
    <property type="project" value="InterPro"/>
</dbReference>
<dbReference type="GO" id="GO:0010181">
    <property type="term" value="F:FMN binding"/>
    <property type="evidence" value="ECO:0007669"/>
    <property type="project" value="InterPro"/>
</dbReference>
<feature type="domain" description="NADH:flavin oxidoreductase/NADH oxidase N-terminal" evidence="6">
    <location>
        <begin position="6"/>
        <end position="337"/>
    </location>
</feature>
<dbReference type="EMBL" id="CP012661">
    <property type="protein sequence ID" value="AMY68875.1"/>
    <property type="molecule type" value="Genomic_DNA"/>
</dbReference>
<dbReference type="AlphaFoldDB" id="A0A159Z1M6"/>
<evidence type="ECO:0000313" key="8">
    <source>
        <dbReference type="Proteomes" id="UP000076128"/>
    </source>
</evidence>
<keyword evidence="8" id="KW-1185">Reference proteome</keyword>